<organism evidence="1 2">
    <name type="scientific">Enterobacter cloacae</name>
    <dbReference type="NCBI Taxonomy" id="550"/>
    <lineage>
        <taxon>Bacteria</taxon>
        <taxon>Pseudomonadati</taxon>
        <taxon>Pseudomonadota</taxon>
        <taxon>Gammaproteobacteria</taxon>
        <taxon>Enterobacterales</taxon>
        <taxon>Enterobacteriaceae</taxon>
        <taxon>Enterobacter</taxon>
        <taxon>Enterobacter cloacae complex</taxon>
    </lineage>
</organism>
<evidence type="ECO:0000313" key="2">
    <source>
        <dbReference type="Proteomes" id="UP001050241"/>
    </source>
</evidence>
<name>A0ABD0BVD8_ENTCL</name>
<dbReference type="EMBL" id="BQFY01000015">
    <property type="protein sequence ID" value="GJJ84014.1"/>
    <property type="molecule type" value="Genomic_DNA"/>
</dbReference>
<sequence length="95" mass="10002">MDSGDDAFRAGAQFNGVDSFNATRDLTLGGVGGLLHGGDTHGNGRGECGWQGAGEEREQEWEFHGSTSALFSLTPALSHREREVRVPSPCGRGLG</sequence>
<evidence type="ECO:0000313" key="1">
    <source>
        <dbReference type="EMBL" id="GJJ84014.1"/>
    </source>
</evidence>
<dbReference type="Proteomes" id="UP001050241">
    <property type="component" value="Unassembled WGS sequence"/>
</dbReference>
<comment type="caution">
    <text evidence="1">The sequence shown here is derived from an EMBL/GenBank/DDBJ whole genome shotgun (WGS) entry which is preliminary data.</text>
</comment>
<dbReference type="AlphaFoldDB" id="A0ABD0BVD8"/>
<accession>A0ABD0BVD8</accession>
<reference evidence="1" key="1">
    <citation type="submission" date="2021-11" db="EMBL/GenBank/DDBJ databases">
        <title>WGS analysis for carbapenemase-producing Enterobacterales outbreak in a University Hospital, Japan.</title>
        <authorList>
            <person name="Tukada M."/>
            <person name="Miyazaki T."/>
            <person name="Aoki K."/>
            <person name="Yoshizawa S."/>
            <person name="Ishii Y."/>
            <person name="Tateda K."/>
        </authorList>
    </citation>
    <scope>NUCLEOTIDE SEQUENCE</scope>
    <source>
        <strain evidence="1">TUM16652</strain>
    </source>
</reference>
<protein>
    <submittedName>
        <fullName evidence="1">Uncharacterized protein</fullName>
    </submittedName>
</protein>
<gene>
    <name evidence="1" type="ORF">TUM16652_27130</name>
</gene>
<proteinExistence type="predicted"/>